<name>A0A1S1QPN1_9ACTN</name>
<dbReference type="OrthoDB" id="502624at2"/>
<keyword evidence="2" id="KW-0560">Oxidoreductase</keyword>
<evidence type="ECO:0000313" key="3">
    <source>
        <dbReference type="EMBL" id="OHV35526.1"/>
    </source>
</evidence>
<dbReference type="PRINTS" id="PR00385">
    <property type="entry name" value="P450"/>
</dbReference>
<dbReference type="InterPro" id="IPR017972">
    <property type="entry name" value="Cyt_P450_CS"/>
</dbReference>
<evidence type="ECO:0000256" key="1">
    <source>
        <dbReference type="ARBA" id="ARBA00010617"/>
    </source>
</evidence>
<dbReference type="InterPro" id="IPR036396">
    <property type="entry name" value="Cyt_P450_sf"/>
</dbReference>
<keyword evidence="2" id="KW-0503">Monooxygenase</keyword>
<dbReference type="Proteomes" id="UP000179769">
    <property type="component" value="Unassembled WGS sequence"/>
</dbReference>
<evidence type="ECO:0000256" key="2">
    <source>
        <dbReference type="RuleBase" id="RU000461"/>
    </source>
</evidence>
<gene>
    <name evidence="3" type="ORF">BBK14_14980</name>
</gene>
<dbReference type="GO" id="GO:0020037">
    <property type="term" value="F:heme binding"/>
    <property type="evidence" value="ECO:0007669"/>
    <property type="project" value="InterPro"/>
</dbReference>
<comment type="caution">
    <text evidence="3">The sequence shown here is derived from an EMBL/GenBank/DDBJ whole genome shotgun (WGS) entry which is preliminary data.</text>
</comment>
<dbReference type="EMBL" id="MAXA01000125">
    <property type="protein sequence ID" value="OHV35526.1"/>
    <property type="molecule type" value="Genomic_DNA"/>
</dbReference>
<organism evidence="3 4">
    <name type="scientific">Parafrankia soli</name>
    <dbReference type="NCBI Taxonomy" id="2599596"/>
    <lineage>
        <taxon>Bacteria</taxon>
        <taxon>Bacillati</taxon>
        <taxon>Actinomycetota</taxon>
        <taxon>Actinomycetes</taxon>
        <taxon>Frankiales</taxon>
        <taxon>Frankiaceae</taxon>
        <taxon>Parafrankia</taxon>
    </lineage>
</organism>
<dbReference type="GO" id="GO:0005506">
    <property type="term" value="F:iron ion binding"/>
    <property type="evidence" value="ECO:0007669"/>
    <property type="project" value="InterPro"/>
</dbReference>
<accession>A0A1S1QPN1</accession>
<dbReference type="GO" id="GO:0004497">
    <property type="term" value="F:monooxygenase activity"/>
    <property type="evidence" value="ECO:0007669"/>
    <property type="project" value="UniProtKB-KW"/>
</dbReference>
<dbReference type="PRINTS" id="PR00359">
    <property type="entry name" value="BP450"/>
</dbReference>
<dbReference type="Gene3D" id="1.10.630.10">
    <property type="entry name" value="Cytochrome P450"/>
    <property type="match status" value="1"/>
</dbReference>
<keyword evidence="2" id="KW-0349">Heme</keyword>
<proteinExistence type="inferred from homology"/>
<dbReference type="InterPro" id="IPR002397">
    <property type="entry name" value="Cyt_P450_B"/>
</dbReference>
<dbReference type="PANTHER" id="PTHR46696">
    <property type="entry name" value="P450, PUTATIVE (EUROFUNG)-RELATED"/>
    <property type="match status" value="1"/>
</dbReference>
<dbReference type="SUPFAM" id="SSF48264">
    <property type="entry name" value="Cytochrome P450"/>
    <property type="match status" value="1"/>
</dbReference>
<protein>
    <submittedName>
        <fullName evidence="3">Cytochrome</fullName>
    </submittedName>
</protein>
<dbReference type="InterPro" id="IPR001128">
    <property type="entry name" value="Cyt_P450"/>
</dbReference>
<reference evidence="4" key="1">
    <citation type="submission" date="2016-07" db="EMBL/GenBank/DDBJ databases">
        <title>Frankia sp. NRRL B-16219 Genome sequencing.</title>
        <authorList>
            <person name="Ghodhbane-Gtari F."/>
            <person name="Swanson E."/>
            <person name="Gueddou A."/>
            <person name="Louati M."/>
            <person name="Nouioui I."/>
            <person name="Hezbri K."/>
            <person name="Abebe-Akele F."/>
            <person name="Simpson S."/>
            <person name="Morris K."/>
            <person name="Thomas K."/>
            <person name="Gtari M."/>
            <person name="Tisa L.S."/>
        </authorList>
    </citation>
    <scope>NUCLEOTIDE SEQUENCE [LARGE SCALE GENOMIC DNA]</scope>
    <source>
        <strain evidence="4">NRRL B-16219</strain>
    </source>
</reference>
<keyword evidence="2" id="KW-0479">Metal-binding</keyword>
<evidence type="ECO:0000313" key="4">
    <source>
        <dbReference type="Proteomes" id="UP000179769"/>
    </source>
</evidence>
<dbReference type="GO" id="GO:0016705">
    <property type="term" value="F:oxidoreductase activity, acting on paired donors, with incorporation or reduction of molecular oxygen"/>
    <property type="evidence" value="ECO:0007669"/>
    <property type="project" value="InterPro"/>
</dbReference>
<dbReference type="AlphaFoldDB" id="A0A1S1QPN1"/>
<keyword evidence="2" id="KW-0408">Iron</keyword>
<comment type="similarity">
    <text evidence="1 2">Belongs to the cytochrome P450 family.</text>
</comment>
<dbReference type="Pfam" id="PF00067">
    <property type="entry name" value="p450"/>
    <property type="match status" value="1"/>
</dbReference>
<keyword evidence="4" id="KW-1185">Reference proteome</keyword>
<dbReference type="PANTHER" id="PTHR46696:SF6">
    <property type="entry name" value="P450, PUTATIVE (EUROFUNG)-RELATED"/>
    <property type="match status" value="1"/>
</dbReference>
<dbReference type="PROSITE" id="PS00086">
    <property type="entry name" value="CYTOCHROME_P450"/>
    <property type="match status" value="1"/>
</dbReference>
<sequence>MSYDSTAVSGERAGPAGESIDDDWCRNHFDHLSQELVDNLYPALTRMRSLCPVTRSNQYGGYWVVTKYDDVLRVAQEWETFSSAFGLTVPPSPIATRNLPVEIDPPLQREFKRLINAYFTPKAVRPWEPRTRALVNRLIDGFVERGECDLMAEFARPYPALSFFDVAIGAPADQIERVAYLASKSGAPKDPDAAACWRGLSEWINGFLEQRRCEPPRGDVVDAILSAEIQGRPITHEEIIGTVQLLILGGLETTAGALGQIMLRFCRQPEIPAALRENPDLLPQAVEELLRLDGPFVQITRTAMHDTEIDGHQIKQGEKVIIYWASANRDEGEFPASDEFDLDRKINRHMAFGVGPHRCVGSNLARMNLRIALDELLRRLHDLRLRDGAEIHFHPTVNRAPVTVPVTFTPGPRVGADG</sequence>
<dbReference type="RefSeq" id="WP_071062102.1">
    <property type="nucleotide sequence ID" value="NZ_MAXA01000125.1"/>
</dbReference>